<comment type="caution">
    <text evidence="2">The sequence shown here is derived from an EMBL/GenBank/DDBJ whole genome shotgun (WGS) entry which is preliminary data.</text>
</comment>
<feature type="transmembrane region" description="Helical" evidence="1">
    <location>
        <begin position="78"/>
        <end position="111"/>
    </location>
</feature>
<dbReference type="EMBL" id="WERV01000002">
    <property type="protein sequence ID" value="MDV7714886.1"/>
    <property type="molecule type" value="Genomic_DNA"/>
</dbReference>
<keyword evidence="1" id="KW-0472">Membrane</keyword>
<evidence type="ECO:0000313" key="2">
    <source>
        <dbReference type="EMBL" id="MDV7714886.1"/>
    </source>
</evidence>
<reference evidence="2" key="1">
    <citation type="submission" date="2019-10" db="EMBL/GenBank/DDBJ databases">
        <title>Malate fermentation in French cider.</title>
        <authorList>
            <person name="Cousin F.J."/>
            <person name="Medina Fernandez S."/>
            <person name="Misery B."/>
            <person name="Laplace J.-M."/>
            <person name="Cretenet M."/>
        </authorList>
    </citation>
    <scope>NUCLEOTIDE SEQUENCE</scope>
    <source>
        <strain evidence="2">UCMA15129</strain>
    </source>
</reference>
<gene>
    <name evidence="2" type="ORF">GA838_03735</name>
</gene>
<evidence type="ECO:0000256" key="1">
    <source>
        <dbReference type="SAM" id="Phobius"/>
    </source>
</evidence>
<accession>A0AAJ2UB26</accession>
<evidence type="ECO:0000313" key="3">
    <source>
        <dbReference type="Proteomes" id="UP001281024"/>
    </source>
</evidence>
<sequence>MKRLKLNTLSAVWGIIECVIFAISWFVIIGDAFGDAVNKTHNTGSAGNFFYAVAWISLVLFIICAIQSHRYDISLVGPVLGIIGSALFGVSAAMAFPAIVVLIVGIVFLFLQHPAKKYQATKNTVAK</sequence>
<keyword evidence="1" id="KW-0812">Transmembrane</keyword>
<name>A0AAJ2UB26_OENOE</name>
<dbReference type="RefSeq" id="WP_032823355.1">
    <property type="nucleotide sequence ID" value="NZ_MLMU01000044.1"/>
</dbReference>
<feature type="transmembrane region" description="Helical" evidence="1">
    <location>
        <begin position="12"/>
        <end position="29"/>
    </location>
</feature>
<feature type="transmembrane region" description="Helical" evidence="1">
    <location>
        <begin position="49"/>
        <end position="66"/>
    </location>
</feature>
<dbReference type="Proteomes" id="UP001281024">
    <property type="component" value="Unassembled WGS sequence"/>
</dbReference>
<organism evidence="2 3">
    <name type="scientific">Oenococcus oeni</name>
    <name type="common">Leuconostoc oenos</name>
    <dbReference type="NCBI Taxonomy" id="1247"/>
    <lineage>
        <taxon>Bacteria</taxon>
        <taxon>Bacillati</taxon>
        <taxon>Bacillota</taxon>
        <taxon>Bacilli</taxon>
        <taxon>Lactobacillales</taxon>
        <taxon>Lactobacillaceae</taxon>
        <taxon>Oenococcus</taxon>
    </lineage>
</organism>
<protein>
    <submittedName>
        <fullName evidence="2">Transporter</fullName>
    </submittedName>
</protein>
<proteinExistence type="predicted"/>
<dbReference type="AlphaFoldDB" id="A0AAJ2UB26"/>
<keyword evidence="1" id="KW-1133">Transmembrane helix</keyword>